<dbReference type="SUPFAM" id="SSF53448">
    <property type="entry name" value="Nucleotide-diphospho-sugar transferases"/>
    <property type="match status" value="1"/>
</dbReference>
<evidence type="ECO:0000313" key="2">
    <source>
        <dbReference type="EMBL" id="EGB10371.1"/>
    </source>
</evidence>
<dbReference type="GeneID" id="20224023"/>
<dbReference type="Gene3D" id="3.30.40.10">
    <property type="entry name" value="Zinc/RING finger domain, C3HC4 (zinc finger)"/>
    <property type="match status" value="1"/>
</dbReference>
<reference evidence="2 3" key="1">
    <citation type="journal article" date="2011" name="Proc. Natl. Acad. Sci. U.S.A.">
        <title>Niche of harmful alga Aureococcus anophagefferens revealed through ecogenomics.</title>
        <authorList>
            <person name="Gobler C.J."/>
            <person name="Berry D.L."/>
            <person name="Dyhrman S.T."/>
            <person name="Wilhelm S.W."/>
            <person name="Salamov A."/>
            <person name="Lobanov A.V."/>
            <person name="Zhang Y."/>
            <person name="Collier J.L."/>
            <person name="Wurch L.L."/>
            <person name="Kustka A.B."/>
            <person name="Dill B.D."/>
            <person name="Shah M."/>
            <person name="VerBerkmoes N.C."/>
            <person name="Kuo A."/>
            <person name="Terry A."/>
            <person name="Pangilinan J."/>
            <person name="Lindquist E.A."/>
            <person name="Lucas S."/>
            <person name="Paulsen I.T."/>
            <person name="Hattenrath-Lehmann T.K."/>
            <person name="Talmage S.C."/>
            <person name="Walker E.A."/>
            <person name="Koch F."/>
            <person name="Burson A.M."/>
            <person name="Marcoval M.A."/>
            <person name="Tang Y.Z."/>
            <person name="Lecleir G.R."/>
            <person name="Coyne K.J."/>
            <person name="Berg G.M."/>
            <person name="Bertrand E.M."/>
            <person name="Saito M.A."/>
            <person name="Gladyshev V.N."/>
            <person name="Grigoriev I.V."/>
        </authorList>
    </citation>
    <scope>NUCLEOTIDE SEQUENCE [LARGE SCALE GENOMIC DNA]</scope>
    <source>
        <strain evidence="3">CCMP 1984</strain>
    </source>
</reference>
<accession>F0Y4L3</accession>
<gene>
    <name evidence="2" type="ORF">AURANDRAFT_62718</name>
</gene>
<organism evidence="3">
    <name type="scientific">Aureococcus anophagefferens</name>
    <name type="common">Harmful bloom alga</name>
    <dbReference type="NCBI Taxonomy" id="44056"/>
    <lineage>
        <taxon>Eukaryota</taxon>
        <taxon>Sar</taxon>
        <taxon>Stramenopiles</taxon>
        <taxon>Ochrophyta</taxon>
        <taxon>Pelagophyceae</taxon>
        <taxon>Pelagomonadales</taxon>
        <taxon>Pelagomonadaceae</taxon>
        <taxon>Aureococcus</taxon>
    </lineage>
</organism>
<dbReference type="GO" id="GO:0016567">
    <property type="term" value="P:protein ubiquitination"/>
    <property type="evidence" value="ECO:0007669"/>
    <property type="project" value="InterPro"/>
</dbReference>
<protein>
    <recommendedName>
        <fullName evidence="1">U-box domain-containing protein</fullName>
    </recommendedName>
</protein>
<dbReference type="InterPro" id="IPR003613">
    <property type="entry name" value="Ubox_domain"/>
</dbReference>
<evidence type="ECO:0000313" key="3">
    <source>
        <dbReference type="Proteomes" id="UP000002729"/>
    </source>
</evidence>
<dbReference type="EMBL" id="GL833124">
    <property type="protein sequence ID" value="EGB10371.1"/>
    <property type="molecule type" value="Genomic_DNA"/>
</dbReference>
<dbReference type="AlphaFoldDB" id="F0Y4L3"/>
<dbReference type="GO" id="GO:0004842">
    <property type="term" value="F:ubiquitin-protein transferase activity"/>
    <property type="evidence" value="ECO:0007669"/>
    <property type="project" value="InterPro"/>
</dbReference>
<dbReference type="OrthoDB" id="629492at2759"/>
<dbReference type="SMART" id="SM00504">
    <property type="entry name" value="Ubox"/>
    <property type="match status" value="1"/>
</dbReference>
<dbReference type="Proteomes" id="UP000002729">
    <property type="component" value="Unassembled WGS sequence"/>
</dbReference>
<dbReference type="Pfam" id="PF04564">
    <property type="entry name" value="U-box"/>
    <property type="match status" value="1"/>
</dbReference>
<feature type="domain" description="U-box" evidence="1">
    <location>
        <begin position="306"/>
        <end position="368"/>
    </location>
</feature>
<keyword evidence="3" id="KW-1185">Reference proteome</keyword>
<dbReference type="SUPFAM" id="SSF57850">
    <property type="entry name" value="RING/U-box"/>
    <property type="match status" value="1"/>
</dbReference>
<evidence type="ECO:0000259" key="1">
    <source>
        <dbReference type="SMART" id="SM00504"/>
    </source>
</evidence>
<dbReference type="KEGG" id="aaf:AURANDRAFT_62718"/>
<dbReference type="Gene3D" id="3.90.550.10">
    <property type="entry name" value="Spore Coat Polysaccharide Biosynthesis Protein SpsA, Chain A"/>
    <property type="match status" value="1"/>
</dbReference>
<dbReference type="InterPro" id="IPR013083">
    <property type="entry name" value="Znf_RING/FYVE/PHD"/>
</dbReference>
<proteinExistence type="predicted"/>
<name>F0Y4L3_AURAN</name>
<dbReference type="InterPro" id="IPR029044">
    <property type="entry name" value="Nucleotide-diphossugar_trans"/>
</dbReference>
<dbReference type="RefSeq" id="XP_009035174.1">
    <property type="nucleotide sequence ID" value="XM_009036926.1"/>
</dbReference>
<sequence>MHACLLWLGGAAAFPELGAIYAATGHMSLLQATESAGRLDTPHVIINTLLPDDLAMCKLLKPNTKAAHRWECKDVTASFAWKQYRELTADGAPCRKAHALAPSRLLKMFSILTSPFKVSIFLDTDTAPCHSLETLYTQLRATDSNGLLDVYDVLMVPAREAVRAGPASKASWAEPAAWTQLNSGVIVWSSRAITKKLWQRWIALYCSESSTKDFNGGDQHFLSQALLRMVREDRLQLYQLLPQWNFRSWRRHFANGPKCCEARPADGAATDPVPIYVDHGCHKDSYYLGLPQAAHVAKLRHNATAAFFGHMVMRDPVLLVSSGITYERSSLMEALERRPGVDPQTNAAFDGPPVVAGNITLKRAIEAWRSRPGRPAEENSPPLTVLQWREAQSDPLDWVADVAWEIEGAGSAAALAATSELVLAPERSTRHDVVLHGESTALLPLVSRGIVRVRGREVPRGARRLEGLRLHLRTSGMAFLAKVALSSEVVALVGGNDNLLFALYGGDAARQLLPPPEEAAPMLSPEPPAVVVRVPKDVDAALVRLRAIHEVRVSDFELETVRDLVLLLEPDAAVEIVQELCEWENIDDADKALDDLISERLKTQTVVWHESKLELALAAAAKPELESKLEQ</sequence>
<dbReference type="InParanoid" id="F0Y4L3"/>